<organism evidence="4 5">
    <name type="scientific">Massarina eburnea CBS 473.64</name>
    <dbReference type="NCBI Taxonomy" id="1395130"/>
    <lineage>
        <taxon>Eukaryota</taxon>
        <taxon>Fungi</taxon>
        <taxon>Dikarya</taxon>
        <taxon>Ascomycota</taxon>
        <taxon>Pezizomycotina</taxon>
        <taxon>Dothideomycetes</taxon>
        <taxon>Pleosporomycetidae</taxon>
        <taxon>Pleosporales</taxon>
        <taxon>Massarineae</taxon>
        <taxon>Massarinaceae</taxon>
        <taxon>Massarina</taxon>
    </lineage>
</organism>
<evidence type="ECO:0000313" key="4">
    <source>
        <dbReference type="EMBL" id="KAF2644343.1"/>
    </source>
</evidence>
<dbReference type="Proteomes" id="UP000799753">
    <property type="component" value="Unassembled WGS sequence"/>
</dbReference>
<dbReference type="AlphaFoldDB" id="A0A6A6SC80"/>
<accession>A0A6A6SC80</accession>
<evidence type="ECO:0008006" key="6">
    <source>
        <dbReference type="Google" id="ProtNLM"/>
    </source>
</evidence>
<dbReference type="OrthoDB" id="1517790at2759"/>
<dbReference type="PANTHER" id="PTHR48051:SF53">
    <property type="entry name" value="LEUCINE RICH REPEAT CONTAINING 58"/>
    <property type="match status" value="1"/>
</dbReference>
<dbReference type="EMBL" id="MU006779">
    <property type="protein sequence ID" value="KAF2644343.1"/>
    <property type="molecule type" value="Genomic_DNA"/>
</dbReference>
<sequence length="547" mass="62159">MDEIADRSHSYATPAIPSSPPSFLDPRYRRLLSPTSSEPPLFSSDDPPEAADVANYESPRYKKKRAGPWWETESPPGKKTKMSRNVDSGVWMASDDPSDCTIVGMDPEPEPETVQEGVGRGMEGLTDVEMELYRYIVQRIESPETYSNNYYGNNSYDLSNRGLKDEALRPLELLNQIILEPQDATIYVPSEAQYRSLEPQIHLYLSKNSLSNLNPSLFRLEYLTTLILNDNQITELPPQIGQLKNLVVLDLRQNRIQWLPAEILDLTHGKTRLRTLHLLGNPLLEPFHDRGGRWTEIATKHADTLDPPSVNHIRTEICDDGKPRVYHSWVPRTPDHEGHHKHCPPLPEIELDQEMIGIARSRRYEGVLMRVSTRYPVFNVARTPPSYFDQLGNLLEESPSPPTSGAPRTSVIIDETHFNNSETPMQWFAPAARTKVPSCLTASLMATLQELAPEEVRELLVGPDGEGCIPPHVEAILSSAEKNVAQIFKPFRNCHCCGKAYVVPRATWIEFWRFNNEKQMPIKLQVCSWGCVPDLVAKKPEFEYWFE</sequence>
<dbReference type="Gene3D" id="3.80.10.10">
    <property type="entry name" value="Ribonuclease Inhibitor"/>
    <property type="match status" value="1"/>
</dbReference>
<dbReference type="SUPFAM" id="SSF52075">
    <property type="entry name" value="Outer arm dynein light chain 1"/>
    <property type="match status" value="1"/>
</dbReference>
<dbReference type="InterPro" id="IPR050216">
    <property type="entry name" value="LRR_domain-containing"/>
</dbReference>
<evidence type="ECO:0000256" key="2">
    <source>
        <dbReference type="ARBA" id="ARBA00022737"/>
    </source>
</evidence>
<evidence type="ECO:0000256" key="3">
    <source>
        <dbReference type="SAM" id="MobiDB-lite"/>
    </source>
</evidence>
<dbReference type="InterPro" id="IPR001611">
    <property type="entry name" value="Leu-rich_rpt"/>
</dbReference>
<dbReference type="InterPro" id="IPR003591">
    <property type="entry name" value="Leu-rich_rpt_typical-subtyp"/>
</dbReference>
<evidence type="ECO:0000313" key="5">
    <source>
        <dbReference type="Proteomes" id="UP000799753"/>
    </source>
</evidence>
<protein>
    <recommendedName>
        <fullName evidence="6">L domain-like protein</fullName>
    </recommendedName>
</protein>
<reference evidence="4" key="1">
    <citation type="journal article" date="2020" name="Stud. Mycol.">
        <title>101 Dothideomycetes genomes: a test case for predicting lifestyles and emergence of pathogens.</title>
        <authorList>
            <person name="Haridas S."/>
            <person name="Albert R."/>
            <person name="Binder M."/>
            <person name="Bloem J."/>
            <person name="Labutti K."/>
            <person name="Salamov A."/>
            <person name="Andreopoulos B."/>
            <person name="Baker S."/>
            <person name="Barry K."/>
            <person name="Bills G."/>
            <person name="Bluhm B."/>
            <person name="Cannon C."/>
            <person name="Castanera R."/>
            <person name="Culley D."/>
            <person name="Daum C."/>
            <person name="Ezra D."/>
            <person name="Gonzalez J."/>
            <person name="Henrissat B."/>
            <person name="Kuo A."/>
            <person name="Liang C."/>
            <person name="Lipzen A."/>
            <person name="Lutzoni F."/>
            <person name="Magnuson J."/>
            <person name="Mondo S."/>
            <person name="Nolan M."/>
            <person name="Ohm R."/>
            <person name="Pangilinan J."/>
            <person name="Park H.-J."/>
            <person name="Ramirez L."/>
            <person name="Alfaro M."/>
            <person name="Sun H."/>
            <person name="Tritt A."/>
            <person name="Yoshinaga Y."/>
            <person name="Zwiers L.-H."/>
            <person name="Turgeon B."/>
            <person name="Goodwin S."/>
            <person name="Spatafora J."/>
            <person name="Crous P."/>
            <person name="Grigoriev I."/>
        </authorList>
    </citation>
    <scope>NUCLEOTIDE SEQUENCE</scope>
    <source>
        <strain evidence="4">CBS 473.64</strain>
    </source>
</reference>
<keyword evidence="5" id="KW-1185">Reference proteome</keyword>
<proteinExistence type="predicted"/>
<dbReference type="PROSITE" id="PS51450">
    <property type="entry name" value="LRR"/>
    <property type="match status" value="1"/>
</dbReference>
<dbReference type="PANTHER" id="PTHR48051">
    <property type="match status" value="1"/>
</dbReference>
<dbReference type="InterPro" id="IPR032675">
    <property type="entry name" value="LRR_dom_sf"/>
</dbReference>
<dbReference type="SMART" id="SM00369">
    <property type="entry name" value="LRR_TYP"/>
    <property type="match status" value="2"/>
</dbReference>
<name>A0A6A6SC80_9PLEO</name>
<evidence type="ECO:0000256" key="1">
    <source>
        <dbReference type="ARBA" id="ARBA00022614"/>
    </source>
</evidence>
<dbReference type="GO" id="GO:0005737">
    <property type="term" value="C:cytoplasm"/>
    <property type="evidence" value="ECO:0007669"/>
    <property type="project" value="TreeGrafter"/>
</dbReference>
<gene>
    <name evidence="4" type="ORF">P280DRAFT_466980</name>
</gene>
<keyword evidence="2" id="KW-0677">Repeat</keyword>
<feature type="region of interest" description="Disordered" evidence="3">
    <location>
        <begin position="1"/>
        <end position="83"/>
    </location>
</feature>
<keyword evidence="1" id="KW-0433">Leucine-rich repeat</keyword>
<dbReference type="Pfam" id="PF13855">
    <property type="entry name" value="LRR_8"/>
    <property type="match status" value="1"/>
</dbReference>